<evidence type="ECO:0000313" key="2">
    <source>
        <dbReference type="EMBL" id="KXB66728.1"/>
    </source>
</evidence>
<feature type="transmembrane region" description="Helical" evidence="1">
    <location>
        <begin position="247"/>
        <end position="273"/>
    </location>
</feature>
<dbReference type="Proteomes" id="UP000070483">
    <property type="component" value="Unassembled WGS sequence"/>
</dbReference>
<organism evidence="2 3">
    <name type="scientific">Leptotrichia wadei</name>
    <dbReference type="NCBI Taxonomy" id="157687"/>
    <lineage>
        <taxon>Bacteria</taxon>
        <taxon>Fusobacteriati</taxon>
        <taxon>Fusobacteriota</taxon>
        <taxon>Fusobacteriia</taxon>
        <taxon>Fusobacteriales</taxon>
        <taxon>Leptotrichiaceae</taxon>
        <taxon>Leptotrichia</taxon>
    </lineage>
</organism>
<feature type="transmembrane region" description="Helical" evidence="1">
    <location>
        <begin position="12"/>
        <end position="30"/>
    </location>
</feature>
<comment type="caution">
    <text evidence="2">The sequence shown here is derived from an EMBL/GenBank/DDBJ whole genome shotgun (WGS) entry which is preliminary data.</text>
</comment>
<feature type="transmembrane region" description="Helical" evidence="1">
    <location>
        <begin position="224"/>
        <end position="241"/>
    </location>
</feature>
<dbReference type="EMBL" id="LSDD01000073">
    <property type="protein sequence ID" value="KXB66728.1"/>
    <property type="molecule type" value="Genomic_DNA"/>
</dbReference>
<feature type="transmembrane region" description="Helical" evidence="1">
    <location>
        <begin position="160"/>
        <end position="181"/>
    </location>
</feature>
<keyword evidence="1" id="KW-0472">Membrane</keyword>
<dbReference type="PATRIC" id="fig|157687.3.peg.984"/>
<dbReference type="Pfam" id="PF06166">
    <property type="entry name" value="DUF979"/>
    <property type="match status" value="1"/>
</dbReference>
<feature type="transmembrane region" description="Helical" evidence="1">
    <location>
        <begin position="62"/>
        <end position="80"/>
    </location>
</feature>
<accession>A0A134AG79</accession>
<dbReference type="OrthoDB" id="1689651at2"/>
<evidence type="ECO:0000313" key="3">
    <source>
        <dbReference type="Proteomes" id="UP000070483"/>
    </source>
</evidence>
<sequence>MEIKVLLKLLTQIIYILCGLVSISTGIRGLKNEKAKIGTFLFWTILGIIFIFGEAIPYKVTGGLLVILAIITVTKQLHIGKFENISSQFKIAQSEKLKNKIFIPAVLIGIAAFLILQFKIGKTAIPPALGIGGGSLVALLAAAIIIKPKFSETNEDTSKLLMQIGATAILPQLLAALGAVFTKAGVGKVIAASISSVVPTGNIFIGIVIYAIGMVIFTMIMGNAFAAFSVITAGIGIPFIIKNGGNPAVIGALGMTAGYCGTLMTPMAANFNIVPASILEIKDKYGIIKVQAPMALLLLVTHIILMLLLFGVK</sequence>
<gene>
    <name evidence="2" type="ORF">HMPREF3180_00988</name>
</gene>
<feature type="transmembrane region" description="Helical" evidence="1">
    <location>
        <begin position="193"/>
        <end position="217"/>
    </location>
</feature>
<evidence type="ECO:0000256" key="1">
    <source>
        <dbReference type="SAM" id="Phobius"/>
    </source>
</evidence>
<evidence type="ECO:0008006" key="4">
    <source>
        <dbReference type="Google" id="ProtNLM"/>
    </source>
</evidence>
<feature type="transmembrane region" description="Helical" evidence="1">
    <location>
        <begin position="101"/>
        <end position="118"/>
    </location>
</feature>
<dbReference type="InterPro" id="IPR009323">
    <property type="entry name" value="DUF979"/>
</dbReference>
<keyword evidence="1" id="KW-1133">Transmembrane helix</keyword>
<keyword evidence="3" id="KW-1185">Reference proteome</keyword>
<dbReference type="STRING" id="157687.HMPREF3180_00988"/>
<protein>
    <recommendedName>
        <fullName evidence="4">Permease</fullName>
    </recommendedName>
</protein>
<dbReference type="RefSeq" id="WP_060917779.1">
    <property type="nucleotide sequence ID" value="NZ_KQ960059.1"/>
</dbReference>
<proteinExistence type="predicted"/>
<keyword evidence="1" id="KW-0812">Transmembrane</keyword>
<feature type="transmembrane region" description="Helical" evidence="1">
    <location>
        <begin position="294"/>
        <end position="312"/>
    </location>
</feature>
<reference evidence="3" key="1">
    <citation type="submission" date="2016-01" db="EMBL/GenBank/DDBJ databases">
        <authorList>
            <person name="Mitreva M."/>
            <person name="Pepin K.H."/>
            <person name="Mihindukulasuriya K.A."/>
            <person name="Fulton R."/>
            <person name="Fronick C."/>
            <person name="O'Laughlin M."/>
            <person name="Miner T."/>
            <person name="Herter B."/>
            <person name="Rosa B.A."/>
            <person name="Cordes M."/>
            <person name="Tomlinson C."/>
            <person name="Wollam A."/>
            <person name="Palsikar V.B."/>
            <person name="Mardis E.R."/>
            <person name="Wilson R.K."/>
        </authorList>
    </citation>
    <scope>NUCLEOTIDE SEQUENCE [LARGE SCALE GENOMIC DNA]</scope>
    <source>
        <strain evidence="3">KA00185</strain>
    </source>
</reference>
<feature type="transmembrane region" description="Helical" evidence="1">
    <location>
        <begin position="124"/>
        <end position="148"/>
    </location>
</feature>
<feature type="transmembrane region" description="Helical" evidence="1">
    <location>
        <begin position="37"/>
        <end position="56"/>
    </location>
</feature>
<name>A0A134AG79_9FUSO</name>
<dbReference type="AlphaFoldDB" id="A0A134AG79"/>